<proteinExistence type="predicted"/>
<dbReference type="Proteomes" id="UP000790347">
    <property type="component" value="Unassembled WGS sequence"/>
</dbReference>
<evidence type="ECO:0000313" key="3">
    <source>
        <dbReference type="Proteomes" id="UP000790347"/>
    </source>
</evidence>
<reference evidence="2" key="1">
    <citation type="submission" date="2013-05" db="EMBL/GenBank/DDBJ databases">
        <authorList>
            <person name="Yim A.K.Y."/>
            <person name="Chan T.F."/>
            <person name="Ji K.M."/>
            <person name="Liu X.Y."/>
            <person name="Zhou J.W."/>
            <person name="Li R.Q."/>
            <person name="Yang K.Y."/>
            <person name="Li J."/>
            <person name="Li M."/>
            <person name="Law P.T.W."/>
            <person name="Wu Y.L."/>
            <person name="Cai Z.L."/>
            <person name="Qin H."/>
            <person name="Bao Y."/>
            <person name="Leung R.K.K."/>
            <person name="Ng P.K.S."/>
            <person name="Zou J."/>
            <person name="Zhong X.J."/>
            <person name="Ran P.X."/>
            <person name="Zhong N.S."/>
            <person name="Liu Z.G."/>
            <person name="Tsui S.K.W."/>
        </authorList>
    </citation>
    <scope>NUCLEOTIDE SEQUENCE</scope>
    <source>
        <strain evidence="2">Derf</strain>
        <tissue evidence="2">Whole organism</tissue>
    </source>
</reference>
<keyword evidence="1" id="KW-0812">Transmembrane</keyword>
<gene>
    <name evidence="2" type="ORF">DERF_004497</name>
</gene>
<evidence type="ECO:0000313" key="2">
    <source>
        <dbReference type="EMBL" id="KAH9520805.1"/>
    </source>
</evidence>
<comment type="caution">
    <text evidence="2">The sequence shown here is derived from an EMBL/GenBank/DDBJ whole genome shotgun (WGS) entry which is preliminary data.</text>
</comment>
<keyword evidence="1" id="KW-0472">Membrane</keyword>
<organism evidence="2 3">
    <name type="scientific">Dermatophagoides farinae</name>
    <name type="common">American house dust mite</name>
    <dbReference type="NCBI Taxonomy" id="6954"/>
    <lineage>
        <taxon>Eukaryota</taxon>
        <taxon>Metazoa</taxon>
        <taxon>Ecdysozoa</taxon>
        <taxon>Arthropoda</taxon>
        <taxon>Chelicerata</taxon>
        <taxon>Arachnida</taxon>
        <taxon>Acari</taxon>
        <taxon>Acariformes</taxon>
        <taxon>Sarcoptiformes</taxon>
        <taxon>Astigmata</taxon>
        <taxon>Psoroptidia</taxon>
        <taxon>Analgoidea</taxon>
        <taxon>Pyroglyphidae</taxon>
        <taxon>Dermatophagoidinae</taxon>
        <taxon>Dermatophagoides</taxon>
    </lineage>
</organism>
<evidence type="ECO:0000256" key="1">
    <source>
        <dbReference type="SAM" id="Phobius"/>
    </source>
</evidence>
<feature type="transmembrane region" description="Helical" evidence="1">
    <location>
        <begin position="117"/>
        <end position="139"/>
    </location>
</feature>
<reference evidence="2" key="2">
    <citation type="journal article" date="2022" name="Res Sq">
        <title>Comparative Genomics Reveals Insights into the Divergent Evolution of Astigmatic Mites and Household Pest Adaptations.</title>
        <authorList>
            <person name="Xiong Q."/>
            <person name="Wan A.T.-Y."/>
            <person name="Liu X.-Y."/>
            <person name="Fung C.S.-H."/>
            <person name="Xiao X."/>
            <person name="Malainual N."/>
            <person name="Hou J."/>
            <person name="Wang L."/>
            <person name="Wang M."/>
            <person name="Yang K."/>
            <person name="Cui Y."/>
            <person name="Leung E."/>
            <person name="Nong W."/>
            <person name="Shin S.-K."/>
            <person name="Au S."/>
            <person name="Jeong K.Y."/>
            <person name="Chew F.T."/>
            <person name="Hui J."/>
            <person name="Leung T.F."/>
            <person name="Tungtrongchitr A."/>
            <person name="Zhong N."/>
            <person name="Liu Z."/>
            <person name="Tsui S."/>
        </authorList>
    </citation>
    <scope>NUCLEOTIDE SEQUENCE</scope>
    <source>
        <strain evidence="2">Derf</strain>
        <tissue evidence="2">Whole organism</tissue>
    </source>
</reference>
<protein>
    <submittedName>
        <fullName evidence="2">Uncharacterized protein</fullName>
    </submittedName>
</protein>
<dbReference type="EMBL" id="ASGP02000002">
    <property type="protein sequence ID" value="KAH9520805.1"/>
    <property type="molecule type" value="Genomic_DNA"/>
</dbReference>
<dbReference type="AlphaFoldDB" id="A0A922I3W3"/>
<sequence length="153" mass="18443">MNNPNNTVNSQWRCIITVAMDKKHIAMYHHYQWCTEQRENVVKRSLLQLYSLWIFDQIMPALHNCNNQMHLKMSSRHARRNNDRRLLIQNRRIQRLVEHRQRIRDERISLRQSFCGIRTLTISILIIILIALIINFIFINHSIKLPENGNFSK</sequence>
<keyword evidence="3" id="KW-1185">Reference proteome</keyword>
<keyword evidence="1" id="KW-1133">Transmembrane helix</keyword>
<accession>A0A922I3W3</accession>
<name>A0A922I3W3_DERFA</name>